<accession>A0A1E3FSL7</accession>
<geneLocation type="plasmid" evidence="3 6">
    <name>unnamed4</name>
</geneLocation>
<keyword evidence="3" id="KW-0614">Plasmid</keyword>
<reference evidence="1" key="1">
    <citation type="submission" date="2021-01" db="EMBL/GenBank/DDBJ databases">
        <title>Outbreak of Burkholderia contaminns endophthalmitis traced to a clinical ventilation system.</title>
        <authorList>
            <person name="Lipuma J."/>
            <person name="Spilker T."/>
            <person name="Kratholm J."/>
        </authorList>
    </citation>
    <scope>NUCLEOTIDE SEQUENCE</scope>
    <source>
        <strain evidence="1">HI4954</strain>
    </source>
</reference>
<evidence type="ECO:0000313" key="1">
    <source>
        <dbReference type="EMBL" id="MBK1936259.1"/>
    </source>
</evidence>
<evidence type="ECO:0000313" key="5">
    <source>
        <dbReference type="Proteomes" id="UP000664048"/>
    </source>
</evidence>
<organism evidence="1 4">
    <name type="scientific">Burkholderia contaminans</name>
    <dbReference type="NCBI Taxonomy" id="488447"/>
    <lineage>
        <taxon>Bacteria</taxon>
        <taxon>Pseudomonadati</taxon>
        <taxon>Pseudomonadota</taxon>
        <taxon>Betaproteobacteria</taxon>
        <taxon>Burkholderiales</taxon>
        <taxon>Burkholderiaceae</taxon>
        <taxon>Burkholderia</taxon>
        <taxon>Burkholderia cepacia complex</taxon>
    </lineage>
</organism>
<dbReference type="EMBL" id="JAGEMX010000027">
    <property type="protein sequence ID" value="MBO1835254.1"/>
    <property type="molecule type" value="Genomic_DNA"/>
</dbReference>
<dbReference type="Proteomes" id="UP001220209">
    <property type="component" value="Plasmid unnamed4"/>
</dbReference>
<proteinExistence type="predicted"/>
<evidence type="ECO:0000313" key="4">
    <source>
        <dbReference type="Proteomes" id="UP000611459"/>
    </source>
</evidence>
<name>A0A1E3FSL7_9BURK</name>
<evidence type="ECO:0000313" key="6">
    <source>
        <dbReference type="Proteomes" id="UP001220209"/>
    </source>
</evidence>
<sequence length="95" mass="10075">MNKPTFAKLLDACDCATRGLMFNVCCALSEAADNAIHSEVLVSNEFVRVGDNCSPLFDGAALDSLATVMSCNVLGWSDAEHADVAAWLAARGFTF</sequence>
<dbReference type="Proteomes" id="UP000611459">
    <property type="component" value="Unassembled WGS sequence"/>
</dbReference>
<reference evidence="3 6" key="3">
    <citation type="submission" date="2021-12" db="EMBL/GenBank/DDBJ databases">
        <title>Genomic and phenotypic characterization of three Burkholderia contaminans isolates recovered from different sources.</title>
        <authorList>
            <person name="Lopez De Volder A."/>
            <person name="Fan Y."/>
            <person name="Nunvar J."/>
            <person name="Herrera T."/>
            <person name="Timp W."/>
            <person name="Degrossi J."/>
        </authorList>
    </citation>
    <scope>NUCLEOTIDE SEQUENCE [LARGE SCALE GENOMIC DNA]</scope>
    <source>
        <strain evidence="3 6">LMG 23361</strain>
        <plasmid evidence="3 6">unnamed4</plasmid>
    </source>
</reference>
<evidence type="ECO:0000313" key="3">
    <source>
        <dbReference type="EMBL" id="WFN24097.1"/>
    </source>
</evidence>
<evidence type="ECO:0000313" key="2">
    <source>
        <dbReference type="EMBL" id="MBO1835254.1"/>
    </source>
</evidence>
<dbReference type="RefSeq" id="WP_046196906.1">
    <property type="nucleotide sequence ID" value="NZ_CABVQA010000082.1"/>
</dbReference>
<reference evidence="2 5" key="2">
    <citation type="submission" date="2021-03" db="EMBL/GenBank/DDBJ databases">
        <title>Clinical course, treatment and visual outcome of an outbreak of Burkholderia contaminans endophthalmitis following cataract surgery.</title>
        <authorList>
            <person name="Lind C."/>
            <person name="Olsen K."/>
            <person name="Angelsen N.K."/>
            <person name="Krefting E.A."/>
            <person name="Fossen K."/>
            <person name="Gravningen K."/>
            <person name="Depoorter E."/>
            <person name="Vandamme P."/>
            <person name="Bertelsen G."/>
        </authorList>
    </citation>
    <scope>NUCLEOTIDE SEQUENCE [LARGE SCALE GENOMIC DNA]</scope>
    <source>
        <strain evidence="2 5">51242556</strain>
    </source>
</reference>
<dbReference type="AlphaFoldDB" id="A0A1E3FSL7"/>
<dbReference type="Proteomes" id="UP000664048">
    <property type="component" value="Unassembled WGS sequence"/>
</dbReference>
<dbReference type="EMBL" id="JAENIB010000060">
    <property type="protein sequence ID" value="MBK1936259.1"/>
    <property type="molecule type" value="Genomic_DNA"/>
</dbReference>
<protein>
    <submittedName>
        <fullName evidence="1">Uncharacterized protein</fullName>
    </submittedName>
</protein>
<gene>
    <name evidence="2" type="ORF">J4M89_38315</name>
    <name evidence="1" type="ORF">JIN94_40990</name>
    <name evidence="3" type="ORF">LXE91_43310</name>
</gene>
<keyword evidence="5" id="KW-1185">Reference proteome</keyword>
<dbReference type="EMBL" id="CP090646">
    <property type="protein sequence ID" value="WFN24097.1"/>
    <property type="molecule type" value="Genomic_DNA"/>
</dbReference>